<gene>
    <name evidence="1" type="ORF">UFOVP665_59</name>
</gene>
<protein>
    <submittedName>
        <fullName evidence="1">Uncharacterized protein</fullName>
    </submittedName>
</protein>
<evidence type="ECO:0000313" key="1">
    <source>
        <dbReference type="EMBL" id="CAB4156357.1"/>
    </source>
</evidence>
<proteinExistence type="predicted"/>
<reference evidence="1" key="1">
    <citation type="submission" date="2020-04" db="EMBL/GenBank/DDBJ databases">
        <authorList>
            <person name="Chiriac C."/>
            <person name="Salcher M."/>
            <person name="Ghai R."/>
            <person name="Kavagutti S V."/>
        </authorList>
    </citation>
    <scope>NUCLEOTIDE SEQUENCE</scope>
</reference>
<organism evidence="1">
    <name type="scientific">uncultured Caudovirales phage</name>
    <dbReference type="NCBI Taxonomy" id="2100421"/>
    <lineage>
        <taxon>Viruses</taxon>
        <taxon>Duplodnaviria</taxon>
        <taxon>Heunggongvirae</taxon>
        <taxon>Uroviricota</taxon>
        <taxon>Caudoviricetes</taxon>
        <taxon>Peduoviridae</taxon>
        <taxon>Maltschvirus</taxon>
        <taxon>Maltschvirus maltsch</taxon>
    </lineage>
</organism>
<name>A0A6J5NC23_9CAUD</name>
<sequence>MNIKEAQALLLEANVANGWNSFRTVKISAYNGGGNYIPILLDKKEVQVRGTYGARARYRSINVFVCRTLTIDAENGLYTVSDSTTMIPITELTERGTVADEVKWATKRVQDATYKADVKARVMGVADDAEFEERWAARKQVVESVREALGLDAKVDMNFSDYDYAPHGTREGVTITLSFAQIDALLNMKVGA</sequence>
<accession>A0A6J5NC23</accession>
<dbReference type="EMBL" id="LR796640">
    <property type="protein sequence ID" value="CAB4156357.1"/>
    <property type="molecule type" value="Genomic_DNA"/>
</dbReference>